<dbReference type="AlphaFoldDB" id="A0A1L7XVU4"/>
<organism evidence="6 7">
    <name type="scientific">Phialocephala subalpina</name>
    <dbReference type="NCBI Taxonomy" id="576137"/>
    <lineage>
        <taxon>Eukaryota</taxon>
        <taxon>Fungi</taxon>
        <taxon>Dikarya</taxon>
        <taxon>Ascomycota</taxon>
        <taxon>Pezizomycotina</taxon>
        <taxon>Leotiomycetes</taxon>
        <taxon>Helotiales</taxon>
        <taxon>Mollisiaceae</taxon>
        <taxon>Phialocephala</taxon>
        <taxon>Phialocephala fortinii species complex</taxon>
    </lineage>
</organism>
<feature type="region of interest" description="Disordered" evidence="3">
    <location>
        <begin position="62"/>
        <end position="83"/>
    </location>
</feature>
<feature type="domain" description="GST N-terminal" evidence="4">
    <location>
        <begin position="3"/>
        <end position="105"/>
    </location>
</feature>
<comment type="similarity">
    <text evidence="1 2">Belongs to the GST superfamily.</text>
</comment>
<dbReference type="SFLD" id="SFLDG00358">
    <property type="entry name" value="Main_(cytGST)"/>
    <property type="match status" value="1"/>
</dbReference>
<dbReference type="GO" id="GO:0016740">
    <property type="term" value="F:transferase activity"/>
    <property type="evidence" value="ECO:0007669"/>
    <property type="project" value="UniProtKB-KW"/>
</dbReference>
<dbReference type="PROSITE" id="PS50405">
    <property type="entry name" value="GST_CTER"/>
    <property type="match status" value="1"/>
</dbReference>
<dbReference type="SUPFAM" id="SSF47616">
    <property type="entry name" value="GST C-terminal domain-like"/>
    <property type="match status" value="1"/>
</dbReference>
<evidence type="ECO:0000259" key="4">
    <source>
        <dbReference type="PROSITE" id="PS50404"/>
    </source>
</evidence>
<dbReference type="InterPro" id="IPR036249">
    <property type="entry name" value="Thioredoxin-like_sf"/>
</dbReference>
<keyword evidence="6" id="KW-0808">Transferase</keyword>
<dbReference type="Pfam" id="PF02798">
    <property type="entry name" value="GST_N"/>
    <property type="match status" value="1"/>
</dbReference>
<dbReference type="PANTHER" id="PTHR44051:SF3">
    <property type="entry name" value="TRANSCRIPTIONAL REGULATOR URE2"/>
    <property type="match status" value="1"/>
</dbReference>
<keyword evidence="7" id="KW-1185">Reference proteome</keyword>
<dbReference type="InterPro" id="IPR040079">
    <property type="entry name" value="Glutathione_S-Trfase"/>
</dbReference>
<dbReference type="InterPro" id="IPR036282">
    <property type="entry name" value="Glutathione-S-Trfase_C_sf"/>
</dbReference>
<evidence type="ECO:0000313" key="6">
    <source>
        <dbReference type="EMBL" id="CZR69146.1"/>
    </source>
</evidence>
<dbReference type="Proteomes" id="UP000184330">
    <property type="component" value="Unassembled WGS sequence"/>
</dbReference>
<dbReference type="InterPro" id="IPR010987">
    <property type="entry name" value="Glutathione-S-Trfase_C-like"/>
</dbReference>
<feature type="compositionally biased region" description="Polar residues" evidence="3">
    <location>
        <begin position="66"/>
        <end position="75"/>
    </location>
</feature>
<name>A0A1L7XVU4_9HELO</name>
<dbReference type="SFLD" id="SFLDS00019">
    <property type="entry name" value="Glutathione_Transferase_(cytos"/>
    <property type="match status" value="1"/>
</dbReference>
<feature type="domain" description="GST C-terminal" evidence="5">
    <location>
        <begin position="111"/>
        <end position="242"/>
    </location>
</feature>
<proteinExistence type="inferred from homology"/>
<dbReference type="STRING" id="576137.A0A1L7XVU4"/>
<dbReference type="Gene3D" id="1.20.1050.130">
    <property type="match status" value="1"/>
</dbReference>
<dbReference type="PANTHER" id="PTHR44051">
    <property type="entry name" value="GLUTATHIONE S-TRANSFERASE-RELATED"/>
    <property type="match status" value="1"/>
</dbReference>
<evidence type="ECO:0000313" key="7">
    <source>
        <dbReference type="Proteomes" id="UP000184330"/>
    </source>
</evidence>
<dbReference type="PROSITE" id="PS50404">
    <property type="entry name" value="GST_NTER"/>
    <property type="match status" value="1"/>
</dbReference>
<dbReference type="SUPFAM" id="SSF52833">
    <property type="entry name" value="Thioredoxin-like"/>
    <property type="match status" value="1"/>
</dbReference>
<accession>A0A1L7XVU4</accession>
<dbReference type="InterPro" id="IPR004046">
    <property type="entry name" value="GST_C"/>
</dbReference>
<protein>
    <submittedName>
        <fullName evidence="6">Related to theta class glutathione S-transferase</fullName>
    </submittedName>
</protein>
<dbReference type="OrthoDB" id="422574at2759"/>
<evidence type="ECO:0000259" key="5">
    <source>
        <dbReference type="PROSITE" id="PS50405"/>
    </source>
</evidence>
<evidence type="ECO:0000256" key="2">
    <source>
        <dbReference type="RuleBase" id="RU003494"/>
    </source>
</evidence>
<gene>
    <name evidence="6" type="ORF">PAC_19046</name>
</gene>
<dbReference type="EMBL" id="FJOG01000066">
    <property type="protein sequence ID" value="CZR69146.1"/>
    <property type="molecule type" value="Genomic_DNA"/>
</dbReference>
<sequence length="242" mass="27491">MAEKITFYSHRQGPNPWKSVTVFEELEVPYQTIYLEFGKVPNGVEDEGFLNKNPAGRVPLIYDPATGNTSNSPRSQKVDRRRTGVPLTESNTIALYLVDQYDKDAKLTFRTTPEKYLVSQWLYLQGATQAPMFQQALLFALGKNNPEAQAHLRGIVKRTLATIDTALDGKTYLVGDKCTIADLAFVNWDLTLDVRLKGDPEAALREQRKALYPNRWAWHHRILERPAVKKMIQTQKEANPSS</sequence>
<evidence type="ECO:0000256" key="1">
    <source>
        <dbReference type="ARBA" id="ARBA00007409"/>
    </source>
</evidence>
<dbReference type="Pfam" id="PF00043">
    <property type="entry name" value="GST_C"/>
    <property type="match status" value="1"/>
</dbReference>
<dbReference type="InterPro" id="IPR004045">
    <property type="entry name" value="Glutathione_S-Trfase_N"/>
</dbReference>
<evidence type="ECO:0000256" key="3">
    <source>
        <dbReference type="SAM" id="MobiDB-lite"/>
    </source>
</evidence>
<reference evidence="6 7" key="1">
    <citation type="submission" date="2016-03" db="EMBL/GenBank/DDBJ databases">
        <authorList>
            <person name="Ploux O."/>
        </authorList>
    </citation>
    <scope>NUCLEOTIDE SEQUENCE [LARGE SCALE GENOMIC DNA]</scope>
    <source>
        <strain evidence="6 7">UAMH 11012</strain>
    </source>
</reference>